<accession>A0A7C5U587</accession>
<proteinExistence type="predicted"/>
<dbReference type="InterPro" id="IPR043751">
    <property type="entry name" value="DUF5696"/>
</dbReference>
<comment type="caution">
    <text evidence="1">The sequence shown here is derived from an EMBL/GenBank/DDBJ whole genome shotgun (WGS) entry which is preliminary data.</text>
</comment>
<dbReference type="EMBL" id="DRXW01000055">
    <property type="protein sequence ID" value="HHR33476.1"/>
    <property type="molecule type" value="Genomic_DNA"/>
</dbReference>
<dbReference type="AlphaFoldDB" id="A0A7C5U587"/>
<reference evidence="1" key="1">
    <citation type="journal article" date="2020" name="mSystems">
        <title>Genome- and Community-Level Interaction Insights into Carbon Utilization and Element Cycling Functions of Hydrothermarchaeota in Hydrothermal Sediment.</title>
        <authorList>
            <person name="Zhou Z."/>
            <person name="Liu Y."/>
            <person name="Xu W."/>
            <person name="Pan J."/>
            <person name="Luo Z.H."/>
            <person name="Li M."/>
        </authorList>
    </citation>
    <scope>NUCLEOTIDE SEQUENCE [LARGE SCALE GENOMIC DNA]</scope>
    <source>
        <strain evidence="1">SpSt-1088</strain>
    </source>
</reference>
<evidence type="ECO:0000313" key="1">
    <source>
        <dbReference type="EMBL" id="HHR33476.1"/>
    </source>
</evidence>
<dbReference type="Pfam" id="PF18952">
    <property type="entry name" value="DUF5696"/>
    <property type="match status" value="1"/>
</dbReference>
<sequence length="758" mass="86597">MSEFQGKYKFLIITIYLLVSYLTFSQTIGNEFLSNRFTRPERYVDVSSPFTLEGYTKIGESSTLELWIDLKTTSLRVVDKRSRYIWGDVITTHEAYSEMNDTWKAIAKSIILIEYFDDRGISNVIGSADETVEKSYTKVKDGIEFRFNFKKVDISFLLSVRVSEDRIVFQLKNGTIKESGNYTLASVIFAPFLGSTVSNEIDGYVFVPDGPGALIRFSKPAHYLNWFEKRVYGKDYGIDNLASVNDLRSKRPNDFLREEPSILTPVFGIVHGVKKNAIFGVVTSGKEYSSIIAYPSGILSFYNWSSAKFLYRQKYLQPTSRSGAGIQVAQKDMNKFDAELEISFLTGSDADYVGMAKYYRDNYLKHILSKKIVGNDVPIAISLIGSDIEKRVIGYRTIPITTFKQMEKIVSELKSSGVGNLKVIISGWQKGGIHGNKISKFSFEDSLGDLDDLMNLLKNSKKDGYDVYLLDNVTKVTEKQINLKKEVGINLSQSVIYEDRDNRELWLYRSYYTNIVLASQYVFEKITKLTEKGIQNFALNEYGSKLYGDLKYGHEFFRSDALKLVEKTLEGIRKKVNSLYLSNPNDYTWKYVDGILDIPMNCSQYLFETDTVPFLQIVLSGSIDYFAPYVNNSFFSRIDILKMIEYGALPSFLLTWVDNYLIKKTPLWDYPSTKYGDWKIKIIETYKEVSDALKNVRGAKIVDRFVIEPGIVVVSYDNGKSIVVNYTPKTYVLNEQKIKPQSWIVTNLNSINLGVGRK</sequence>
<organism evidence="1">
    <name type="scientific">Fervidobacterium nodosum</name>
    <dbReference type="NCBI Taxonomy" id="2424"/>
    <lineage>
        <taxon>Bacteria</taxon>
        <taxon>Thermotogati</taxon>
        <taxon>Thermotogota</taxon>
        <taxon>Thermotogae</taxon>
        <taxon>Thermotogales</taxon>
        <taxon>Fervidobacteriaceae</taxon>
        <taxon>Fervidobacterium</taxon>
    </lineage>
</organism>
<protein>
    <submittedName>
        <fullName evidence="1">Uncharacterized protein</fullName>
    </submittedName>
</protein>
<name>A0A7C5U587_9BACT</name>
<gene>
    <name evidence="1" type="ORF">ENM46_00840</name>
</gene>